<accession>A0AAV7RQH9</accession>
<organism evidence="1 2">
    <name type="scientific">Pleurodeles waltl</name>
    <name type="common">Iberian ribbed newt</name>
    <dbReference type="NCBI Taxonomy" id="8319"/>
    <lineage>
        <taxon>Eukaryota</taxon>
        <taxon>Metazoa</taxon>
        <taxon>Chordata</taxon>
        <taxon>Craniata</taxon>
        <taxon>Vertebrata</taxon>
        <taxon>Euteleostomi</taxon>
        <taxon>Amphibia</taxon>
        <taxon>Batrachia</taxon>
        <taxon>Caudata</taxon>
        <taxon>Salamandroidea</taxon>
        <taxon>Salamandridae</taxon>
        <taxon>Pleurodelinae</taxon>
        <taxon>Pleurodeles</taxon>
    </lineage>
</organism>
<keyword evidence="2" id="KW-1185">Reference proteome</keyword>
<gene>
    <name evidence="1" type="ORF">NDU88_006977</name>
</gene>
<reference evidence="1" key="1">
    <citation type="journal article" date="2022" name="bioRxiv">
        <title>Sequencing and chromosome-scale assembly of the giantPleurodeles waltlgenome.</title>
        <authorList>
            <person name="Brown T."/>
            <person name="Elewa A."/>
            <person name="Iarovenko S."/>
            <person name="Subramanian E."/>
            <person name="Araus A.J."/>
            <person name="Petzold A."/>
            <person name="Susuki M."/>
            <person name="Suzuki K.-i.T."/>
            <person name="Hayashi T."/>
            <person name="Toyoda A."/>
            <person name="Oliveira C."/>
            <person name="Osipova E."/>
            <person name="Leigh N.D."/>
            <person name="Simon A."/>
            <person name="Yun M.H."/>
        </authorList>
    </citation>
    <scope>NUCLEOTIDE SEQUENCE</scope>
    <source>
        <strain evidence="1">20211129_DDA</strain>
        <tissue evidence="1">Liver</tissue>
    </source>
</reference>
<evidence type="ECO:0000313" key="1">
    <source>
        <dbReference type="EMBL" id="KAJ1154223.1"/>
    </source>
</evidence>
<dbReference type="EMBL" id="JANPWB010000009">
    <property type="protein sequence ID" value="KAJ1154223.1"/>
    <property type="molecule type" value="Genomic_DNA"/>
</dbReference>
<dbReference type="Proteomes" id="UP001066276">
    <property type="component" value="Chromosome 5"/>
</dbReference>
<protein>
    <submittedName>
        <fullName evidence="1">Uncharacterized protein</fullName>
    </submittedName>
</protein>
<name>A0AAV7RQH9_PLEWA</name>
<proteinExistence type="predicted"/>
<sequence>MKVPLDPDECWAYNVEVRSGGTWPKRKTNCVLCNNGSVSHKSLAKPVLALPSIKMVMDGKQFQLCEELIAETELRSVRQKSYCIL</sequence>
<dbReference type="AlphaFoldDB" id="A0AAV7RQH9"/>
<evidence type="ECO:0000313" key="2">
    <source>
        <dbReference type="Proteomes" id="UP001066276"/>
    </source>
</evidence>
<comment type="caution">
    <text evidence="1">The sequence shown here is derived from an EMBL/GenBank/DDBJ whole genome shotgun (WGS) entry which is preliminary data.</text>
</comment>